<evidence type="ECO:0000259" key="13">
    <source>
        <dbReference type="PROSITE" id="PS01225"/>
    </source>
</evidence>
<reference evidence="16" key="3">
    <citation type="submission" date="2025-09" db="UniProtKB">
        <authorList>
            <consortium name="Ensembl"/>
        </authorList>
    </citation>
    <scope>IDENTIFICATION</scope>
</reference>
<feature type="chain" id="PRO_5044216928" description="CCN family member 1" evidence="12">
    <location>
        <begin position="18"/>
        <end position="397"/>
    </location>
</feature>
<feature type="domain" description="VWFC" evidence="14">
    <location>
        <begin position="121"/>
        <end position="187"/>
    </location>
</feature>
<evidence type="ECO:0000256" key="7">
    <source>
        <dbReference type="ARBA" id="ARBA00023183"/>
    </source>
</evidence>
<dbReference type="PROSITE" id="PS50092">
    <property type="entry name" value="TSP1"/>
    <property type="match status" value="1"/>
</dbReference>
<dbReference type="PROSITE" id="PS01225">
    <property type="entry name" value="CTCK_2"/>
    <property type="match status" value="1"/>
</dbReference>
<dbReference type="Pfam" id="PF00007">
    <property type="entry name" value="Cys_knot"/>
    <property type="match status" value="1"/>
</dbReference>
<keyword evidence="4" id="KW-0597">Phosphoprotein</keyword>
<dbReference type="Pfam" id="PF00219">
    <property type="entry name" value="IGFBP"/>
    <property type="match status" value="1"/>
</dbReference>
<dbReference type="InterPro" id="IPR006207">
    <property type="entry name" value="Cys_knot_C"/>
</dbReference>
<evidence type="ECO:0000259" key="15">
    <source>
        <dbReference type="PROSITE" id="PS51323"/>
    </source>
</evidence>
<accession>A0AAX7UH94</accession>
<dbReference type="GO" id="GO:0051240">
    <property type="term" value="P:positive regulation of multicellular organismal process"/>
    <property type="evidence" value="ECO:0007669"/>
    <property type="project" value="UniProtKB-ARBA"/>
</dbReference>
<dbReference type="PROSITE" id="PS01185">
    <property type="entry name" value="CTCK_1"/>
    <property type="match status" value="1"/>
</dbReference>
<dbReference type="GO" id="GO:0019838">
    <property type="term" value="F:growth factor binding"/>
    <property type="evidence" value="ECO:0007669"/>
    <property type="project" value="UniProtKB-KW"/>
</dbReference>
<reference evidence="16" key="1">
    <citation type="submission" date="2018-05" db="EMBL/GenBank/DDBJ databases">
        <authorList>
            <person name="Datahose"/>
        </authorList>
    </citation>
    <scope>NUCLEOTIDE SEQUENCE</scope>
</reference>
<dbReference type="SUPFAM" id="SSF57184">
    <property type="entry name" value="Growth factor receptor domain"/>
    <property type="match status" value="1"/>
</dbReference>
<reference evidence="16" key="2">
    <citation type="submission" date="2025-08" db="UniProtKB">
        <authorList>
            <consortium name="Ensembl"/>
        </authorList>
    </citation>
    <scope>IDENTIFICATION</scope>
</reference>
<dbReference type="InterPro" id="IPR009030">
    <property type="entry name" value="Growth_fac_rcpt_cys_sf"/>
</dbReference>
<keyword evidence="6" id="KW-1015">Disulfide bond</keyword>
<sequence>MWKVFVVEIFCFTLVSASCPKDCQCPLEVPTCADSVSLVLDSCGCCKVCARQLFEDCSKTQPCDAAKGLECNFGGSDKGVCRGTLTSFPFSDLFCFSTVTFSLFITSAFPCFCLTAKLNGRTCEYNSKIYQSGETFHPNCKHQCTCIDGAVGCVSLCPREFSLPLLGCAKLRRVKVPGGCCEQLVCPEETEAQSAMIKKHRRKFSKVKTTEDDLSKKNEFTSVWGESKSLPAFRSYSVDHMFARGVQCMPQTTAWSPCSKSCGSGVSTRLTNRNKQCKLVKETRICEIRPCKQLTSKKGQKCSHRGKASHPVHLSYAGCRSLKKLQRRYCGSCSDGQCCRPHRTRTMPLHFRCKNGETFRRMVMTIESCKCNLNCSNNAKKTPELYSPLDDIHKLKI</sequence>
<evidence type="ECO:0000256" key="3">
    <source>
        <dbReference type="ARBA" id="ARBA00022525"/>
    </source>
</evidence>
<dbReference type="InterPro" id="IPR036383">
    <property type="entry name" value="TSP1_rpt_sf"/>
</dbReference>
<dbReference type="InterPro" id="IPR001007">
    <property type="entry name" value="VWF_dom"/>
</dbReference>
<evidence type="ECO:0000259" key="14">
    <source>
        <dbReference type="PROSITE" id="PS50184"/>
    </source>
</evidence>
<dbReference type="FunFam" id="2.10.70.10:FF:000015">
    <property type="entry name" value="CYR61 isoform 1"/>
    <property type="match status" value="1"/>
</dbReference>
<dbReference type="PIRSF" id="PIRSF036495">
    <property type="entry name" value="IGFBP_rP_CNN"/>
    <property type="match status" value="1"/>
</dbReference>
<dbReference type="InterPro" id="IPR006208">
    <property type="entry name" value="Glyco_hormone_CN"/>
</dbReference>
<dbReference type="PROSITE" id="PS50184">
    <property type="entry name" value="VWFC_2"/>
    <property type="match status" value="1"/>
</dbReference>
<evidence type="ECO:0000256" key="8">
    <source>
        <dbReference type="ARBA" id="ARBA00039941"/>
    </source>
</evidence>
<dbReference type="AlphaFoldDB" id="A0AAX7UH94"/>
<keyword evidence="7" id="KW-0340">Growth factor binding</keyword>
<name>A0AAX7UH94_ASTCA</name>
<gene>
    <name evidence="16" type="primary">CCN1</name>
</gene>
<dbReference type="Gene3D" id="2.20.100.10">
    <property type="entry name" value="Thrombospondin type-1 (TSP1) repeat"/>
    <property type="match status" value="1"/>
</dbReference>
<feature type="domain" description="IGFBP N-terminal" evidence="15">
    <location>
        <begin position="15"/>
        <end position="84"/>
    </location>
</feature>
<dbReference type="GO" id="GO:0045597">
    <property type="term" value="P:positive regulation of cell differentiation"/>
    <property type="evidence" value="ECO:0007669"/>
    <property type="project" value="TreeGrafter"/>
</dbReference>
<dbReference type="PANTHER" id="PTHR11348:SF18">
    <property type="entry name" value="CCN FAMILY MEMBER 1"/>
    <property type="match status" value="1"/>
</dbReference>
<dbReference type="InterPro" id="IPR000884">
    <property type="entry name" value="TSP1_rpt"/>
</dbReference>
<proteinExistence type="inferred from homology"/>
<dbReference type="GO" id="GO:0005178">
    <property type="term" value="F:integrin binding"/>
    <property type="evidence" value="ECO:0007669"/>
    <property type="project" value="TreeGrafter"/>
</dbReference>
<evidence type="ECO:0000313" key="16">
    <source>
        <dbReference type="Ensembl" id="ENSACLP00000068142.1"/>
    </source>
</evidence>
<dbReference type="PROSITE" id="PS51323">
    <property type="entry name" value="IGFBP_N_2"/>
    <property type="match status" value="1"/>
</dbReference>
<evidence type="ECO:0000256" key="1">
    <source>
        <dbReference type="ARBA" id="ARBA00004613"/>
    </source>
</evidence>
<evidence type="ECO:0000256" key="10">
    <source>
        <dbReference type="ARBA" id="ARBA00042351"/>
    </source>
</evidence>
<feature type="signal peptide" evidence="12">
    <location>
        <begin position="1"/>
        <end position="17"/>
    </location>
</feature>
<dbReference type="SMART" id="SM00214">
    <property type="entry name" value="VWC"/>
    <property type="match status" value="1"/>
</dbReference>
<protein>
    <recommendedName>
        <fullName evidence="8">CCN family member 1</fullName>
    </recommendedName>
    <alternativeName>
        <fullName evidence="10">Cellular communication network factor 1</fullName>
    </alternativeName>
    <alternativeName>
        <fullName evidence="9">Protein CYR61</fullName>
    </alternativeName>
</protein>
<evidence type="ECO:0000256" key="9">
    <source>
        <dbReference type="ARBA" id="ARBA00042204"/>
    </source>
</evidence>
<dbReference type="GeneTree" id="ENSGT00940000155151"/>
<dbReference type="PROSITE" id="PS51257">
    <property type="entry name" value="PROKAR_LIPOPROTEIN"/>
    <property type="match status" value="1"/>
</dbReference>
<dbReference type="InterPro" id="IPR012395">
    <property type="entry name" value="IGFBP_CNN"/>
</dbReference>
<evidence type="ECO:0000313" key="17">
    <source>
        <dbReference type="Proteomes" id="UP000265100"/>
    </source>
</evidence>
<keyword evidence="17" id="KW-1185">Reference proteome</keyword>
<dbReference type="Pfam" id="PF00093">
    <property type="entry name" value="VWC"/>
    <property type="match status" value="1"/>
</dbReference>
<dbReference type="SMART" id="SM00121">
    <property type="entry name" value="IB"/>
    <property type="match status" value="1"/>
</dbReference>
<comment type="subcellular location">
    <subcellularLocation>
        <location evidence="1">Secreted</location>
    </subcellularLocation>
</comment>
<dbReference type="SUPFAM" id="SSF82895">
    <property type="entry name" value="TSP-1 type 1 repeat"/>
    <property type="match status" value="1"/>
</dbReference>
<dbReference type="GO" id="GO:0030335">
    <property type="term" value="P:positive regulation of cell migration"/>
    <property type="evidence" value="ECO:0007669"/>
    <property type="project" value="TreeGrafter"/>
</dbReference>
<dbReference type="GO" id="GO:0007155">
    <property type="term" value="P:cell adhesion"/>
    <property type="evidence" value="ECO:0007669"/>
    <property type="project" value="TreeGrafter"/>
</dbReference>
<dbReference type="Gene3D" id="2.10.70.10">
    <property type="entry name" value="Complement Module, domain 1"/>
    <property type="match status" value="1"/>
</dbReference>
<evidence type="ECO:0000256" key="6">
    <source>
        <dbReference type="ARBA" id="ARBA00023157"/>
    </source>
</evidence>
<dbReference type="PROSITE" id="PS01208">
    <property type="entry name" value="VWFC_1"/>
    <property type="match status" value="1"/>
</dbReference>
<dbReference type="SMART" id="SM00209">
    <property type="entry name" value="TSP1"/>
    <property type="match status" value="1"/>
</dbReference>
<dbReference type="Ensembl" id="ENSACLT00000042623.1">
    <property type="protein sequence ID" value="ENSACLP00000068142.1"/>
    <property type="gene ID" value="ENSACLG00000014934.2"/>
</dbReference>
<evidence type="ECO:0000256" key="5">
    <source>
        <dbReference type="ARBA" id="ARBA00022729"/>
    </source>
</evidence>
<dbReference type="Pfam" id="PF19035">
    <property type="entry name" value="TSP1_CCN"/>
    <property type="match status" value="1"/>
</dbReference>
<keyword evidence="3" id="KW-0964">Secreted</keyword>
<dbReference type="GO" id="GO:0008201">
    <property type="term" value="F:heparin binding"/>
    <property type="evidence" value="ECO:0007669"/>
    <property type="project" value="TreeGrafter"/>
</dbReference>
<evidence type="ECO:0000256" key="11">
    <source>
        <dbReference type="PROSITE-ProRule" id="PRU00039"/>
    </source>
</evidence>
<dbReference type="PANTHER" id="PTHR11348">
    <property type="entry name" value="CONNECTIVE TISSUE GROWTH FACTOR-RELATED"/>
    <property type="match status" value="1"/>
</dbReference>
<comment type="caution">
    <text evidence="11">Lacks conserved residue(s) required for the propagation of feature annotation.</text>
</comment>
<comment type="similarity">
    <text evidence="2">Belongs to the CCN family.</text>
</comment>
<dbReference type="InterPro" id="IPR050941">
    <property type="entry name" value="CCN"/>
</dbReference>
<evidence type="ECO:0000256" key="2">
    <source>
        <dbReference type="ARBA" id="ARBA00008125"/>
    </source>
</evidence>
<dbReference type="GO" id="GO:0007165">
    <property type="term" value="P:signal transduction"/>
    <property type="evidence" value="ECO:0007669"/>
    <property type="project" value="InterPro"/>
</dbReference>
<dbReference type="Proteomes" id="UP000265100">
    <property type="component" value="Chromosome 18"/>
</dbReference>
<dbReference type="InterPro" id="IPR000867">
    <property type="entry name" value="IGFBP-like"/>
</dbReference>
<evidence type="ECO:0000256" key="12">
    <source>
        <dbReference type="SAM" id="SignalP"/>
    </source>
</evidence>
<dbReference type="GO" id="GO:0031012">
    <property type="term" value="C:extracellular matrix"/>
    <property type="evidence" value="ECO:0007669"/>
    <property type="project" value="TreeGrafter"/>
</dbReference>
<keyword evidence="5 12" id="KW-0732">Signal</keyword>
<evidence type="ECO:0000256" key="4">
    <source>
        <dbReference type="ARBA" id="ARBA00022553"/>
    </source>
</evidence>
<dbReference type="InterPro" id="IPR043973">
    <property type="entry name" value="TSP1_CCN"/>
</dbReference>
<organism evidence="16 17">
    <name type="scientific">Astatotilapia calliptera</name>
    <name type="common">Eastern happy</name>
    <name type="synonym">Chromis callipterus</name>
    <dbReference type="NCBI Taxonomy" id="8154"/>
    <lineage>
        <taxon>Eukaryota</taxon>
        <taxon>Metazoa</taxon>
        <taxon>Chordata</taxon>
        <taxon>Craniata</taxon>
        <taxon>Vertebrata</taxon>
        <taxon>Euteleostomi</taxon>
        <taxon>Actinopterygii</taxon>
        <taxon>Neopterygii</taxon>
        <taxon>Teleostei</taxon>
        <taxon>Neoteleostei</taxon>
        <taxon>Acanthomorphata</taxon>
        <taxon>Ovalentaria</taxon>
        <taxon>Cichlomorphae</taxon>
        <taxon>Cichliformes</taxon>
        <taxon>Cichlidae</taxon>
        <taxon>African cichlids</taxon>
        <taxon>Pseudocrenilabrinae</taxon>
        <taxon>Haplochromini</taxon>
        <taxon>Astatotilapia</taxon>
    </lineage>
</organism>
<dbReference type="SUPFAM" id="SSF57603">
    <property type="entry name" value="FnI-like domain"/>
    <property type="match status" value="1"/>
</dbReference>
<feature type="domain" description="CTCK" evidence="13">
    <location>
        <begin position="302"/>
        <end position="376"/>
    </location>
</feature>
<dbReference type="SMART" id="SM00041">
    <property type="entry name" value="CT"/>
    <property type="match status" value="1"/>
</dbReference>
<dbReference type="GO" id="GO:0005615">
    <property type="term" value="C:extracellular space"/>
    <property type="evidence" value="ECO:0007669"/>
    <property type="project" value="TreeGrafter"/>
</dbReference>